<organism evidence="3 4">
    <name type="scientific">Digitaria exilis</name>
    <dbReference type="NCBI Taxonomy" id="1010633"/>
    <lineage>
        <taxon>Eukaryota</taxon>
        <taxon>Viridiplantae</taxon>
        <taxon>Streptophyta</taxon>
        <taxon>Embryophyta</taxon>
        <taxon>Tracheophyta</taxon>
        <taxon>Spermatophyta</taxon>
        <taxon>Magnoliopsida</taxon>
        <taxon>Liliopsida</taxon>
        <taxon>Poales</taxon>
        <taxon>Poaceae</taxon>
        <taxon>PACMAD clade</taxon>
        <taxon>Panicoideae</taxon>
        <taxon>Panicodae</taxon>
        <taxon>Paniceae</taxon>
        <taxon>Anthephorinae</taxon>
        <taxon>Digitaria</taxon>
    </lineage>
</organism>
<dbReference type="PANTHER" id="PTHR36313">
    <property type="entry name" value="ROOT MERISTEM GROWTH FACTOR 2"/>
    <property type="match status" value="1"/>
</dbReference>
<feature type="region of interest" description="Disordered" evidence="1">
    <location>
        <begin position="144"/>
        <end position="168"/>
    </location>
</feature>
<accession>A0A835BD65</accession>
<evidence type="ECO:0000313" key="4">
    <source>
        <dbReference type="Proteomes" id="UP000636709"/>
    </source>
</evidence>
<dbReference type="Proteomes" id="UP000636709">
    <property type="component" value="Unassembled WGS sequence"/>
</dbReference>
<protein>
    <submittedName>
        <fullName evidence="3">Uncharacterized protein</fullName>
    </submittedName>
</protein>
<dbReference type="PANTHER" id="PTHR36313:SF7">
    <property type="entry name" value="OS09G0474600 PROTEIN"/>
    <property type="match status" value="1"/>
</dbReference>
<dbReference type="AlphaFoldDB" id="A0A835BD65"/>
<evidence type="ECO:0000313" key="3">
    <source>
        <dbReference type="EMBL" id="KAF8694754.1"/>
    </source>
</evidence>
<feature type="chain" id="PRO_5032296206" evidence="2">
    <location>
        <begin position="25"/>
        <end position="216"/>
    </location>
</feature>
<proteinExistence type="predicted"/>
<dbReference type="GO" id="GO:0010082">
    <property type="term" value="P:regulation of root meristem growth"/>
    <property type="evidence" value="ECO:0007669"/>
    <property type="project" value="InterPro"/>
</dbReference>
<keyword evidence="4" id="KW-1185">Reference proteome</keyword>
<evidence type="ECO:0000256" key="2">
    <source>
        <dbReference type="SAM" id="SignalP"/>
    </source>
</evidence>
<dbReference type="InterPro" id="IPR038804">
    <property type="entry name" value="RGF3"/>
</dbReference>
<reference evidence="3" key="1">
    <citation type="submission" date="2020-07" db="EMBL/GenBank/DDBJ databases">
        <title>Genome sequence and genetic diversity analysis of an under-domesticated orphan crop, white fonio (Digitaria exilis).</title>
        <authorList>
            <person name="Bennetzen J.L."/>
            <person name="Chen S."/>
            <person name="Ma X."/>
            <person name="Wang X."/>
            <person name="Yssel A.E.J."/>
            <person name="Chaluvadi S.R."/>
            <person name="Johnson M."/>
            <person name="Gangashetty P."/>
            <person name="Hamidou F."/>
            <person name="Sanogo M.D."/>
            <person name="Zwaenepoel A."/>
            <person name="Wallace J."/>
            <person name="Van De Peer Y."/>
            <person name="Van Deynze A."/>
        </authorList>
    </citation>
    <scope>NUCLEOTIDE SEQUENCE</scope>
    <source>
        <tissue evidence="3">Leaves</tissue>
    </source>
</reference>
<feature type="signal peptide" evidence="2">
    <location>
        <begin position="1"/>
        <end position="24"/>
    </location>
</feature>
<dbReference type="GO" id="GO:0008083">
    <property type="term" value="F:growth factor activity"/>
    <property type="evidence" value="ECO:0007669"/>
    <property type="project" value="InterPro"/>
</dbReference>
<keyword evidence="2" id="KW-0732">Signal</keyword>
<dbReference type="OrthoDB" id="691679at2759"/>
<name>A0A835BD65_9POAL</name>
<gene>
    <name evidence="3" type="ORF">HU200_037840</name>
</gene>
<evidence type="ECO:0000256" key="1">
    <source>
        <dbReference type="SAM" id="MobiDB-lite"/>
    </source>
</evidence>
<sequence>MRCAGVLLAVLLSLSALAASTAEAHEVSSTVLLIPSVHGSSRLTANTASRNNKYPQRMPTSDCFPSLKIMQERLVGDNVVLLTGRKWLRGRKIMAALGHGGAAAKKDEVVEGKEAKSTGANTVHVHDEEEKTVEVTVVGLGVASQEADPPADAVHDSGRKSKGPAAHTMFAEPRQGVTAAVAPEILGMDYSNYNLGAHHHRPINNDAPLDDLAKKP</sequence>
<dbReference type="EMBL" id="JACEFO010001901">
    <property type="protein sequence ID" value="KAF8694754.1"/>
    <property type="molecule type" value="Genomic_DNA"/>
</dbReference>
<comment type="caution">
    <text evidence="3">The sequence shown here is derived from an EMBL/GenBank/DDBJ whole genome shotgun (WGS) entry which is preliminary data.</text>
</comment>